<feature type="compositionally biased region" description="Low complexity" evidence="1">
    <location>
        <begin position="516"/>
        <end position="532"/>
    </location>
</feature>
<dbReference type="GO" id="GO:0005886">
    <property type="term" value="C:plasma membrane"/>
    <property type="evidence" value="ECO:0007669"/>
    <property type="project" value="TreeGrafter"/>
</dbReference>
<evidence type="ECO:0000256" key="1">
    <source>
        <dbReference type="SAM" id="MobiDB-lite"/>
    </source>
</evidence>
<dbReference type="PANTHER" id="PTHR11188:SF17">
    <property type="entry name" value="FI21816P1"/>
    <property type="match status" value="1"/>
</dbReference>
<dbReference type="EMBL" id="JAEOAQ010000007">
    <property type="protein sequence ID" value="KAG5417083.1"/>
    <property type="molecule type" value="Genomic_DNA"/>
</dbReference>
<dbReference type="InterPro" id="IPR050357">
    <property type="entry name" value="Arrestin_domain-protein"/>
</dbReference>
<dbReference type="GO" id="GO:0030674">
    <property type="term" value="F:protein-macromolecule adaptor activity"/>
    <property type="evidence" value="ECO:0007669"/>
    <property type="project" value="TreeGrafter"/>
</dbReference>
<name>A0A8H8D8G9_9ASCO</name>
<feature type="region of interest" description="Disordered" evidence="1">
    <location>
        <begin position="766"/>
        <end position="820"/>
    </location>
</feature>
<dbReference type="InterPro" id="IPR014752">
    <property type="entry name" value="Arrestin-like_C"/>
</dbReference>
<dbReference type="AlphaFoldDB" id="A0A8H8D8G9"/>
<dbReference type="GO" id="GO:0005829">
    <property type="term" value="C:cytosol"/>
    <property type="evidence" value="ECO:0007669"/>
    <property type="project" value="TreeGrafter"/>
</dbReference>
<dbReference type="GeneID" id="93653345"/>
<dbReference type="Proteomes" id="UP000669133">
    <property type="component" value="Unassembled WGS sequence"/>
</dbReference>
<accession>A0A8H8D8G9</accession>
<feature type="region of interest" description="Disordered" evidence="1">
    <location>
        <begin position="644"/>
        <end position="681"/>
    </location>
</feature>
<feature type="compositionally biased region" description="Low complexity" evidence="1">
    <location>
        <begin position="733"/>
        <end position="749"/>
    </location>
</feature>
<feature type="compositionally biased region" description="Low complexity" evidence="1">
    <location>
        <begin position="644"/>
        <end position="680"/>
    </location>
</feature>
<dbReference type="GO" id="GO:0031625">
    <property type="term" value="F:ubiquitin protein ligase binding"/>
    <property type="evidence" value="ECO:0007669"/>
    <property type="project" value="TreeGrafter"/>
</dbReference>
<feature type="region of interest" description="Disordered" evidence="1">
    <location>
        <begin position="514"/>
        <end position="572"/>
    </location>
</feature>
<dbReference type="RefSeq" id="XP_067546199.1">
    <property type="nucleotide sequence ID" value="XM_067693816.1"/>
</dbReference>
<evidence type="ECO:0000313" key="4">
    <source>
        <dbReference type="Proteomes" id="UP000669133"/>
    </source>
</evidence>
<sequence length="967" mass="105285">MLKKQHNTSKSTSLFQIRLKNLEHDVLVLKGSPHEAASALLSGNIALSVNEPLTIKKVTLRLYATLKLRADLTSASSAAAGTSRKLLNFSKKVYEYDWDSNEFNQYFDHMYENNASSTPSLSKNNSSTSLKNLRSRSGLNLAQLSSSSHNLLSSQSSSSTNVPRTAVSGGSTNHVLVQGNYEIPFSAILPGDMPESIEGLPGCSSVYRLEAIIDRGKFHSTLVTKKHLRVVRTLTTDAVELSETIAVDNTWPKKVEYSLSCPTRALAIGSGTPISMMLVPLLKGLTLGEIKIQLVEFYSFVGNTPPMHQAERVIASKKIPKPDPDTFNMDKWEIETFLRIPASLSKCCQDVDLQQHVKVRHKLKFGIGLVNPDNHVSELRASLPVQLFISPFVTVSSKHDVDSTVPNENNEEDILFTSDSYDQLSGLDNRANSSAANSASNSHTSLTGLVAPPVYDQHIYDRLWSDVSPIETPLTSGTSTPRSRGGIYNGGDVGQFAMSPLDSNALSENLRQLSLQRQAQEAESQSQNSSRNGRATFNLDDEESHQHSAPSSLSGNDYFSRTPGGIPRNRSFLQDHMVTPPVHLSRVNSDANVLSSSDLSRVPSYSQAMKSTVSGDDDVAPAYEPPSPNSHINLQEVNRNLLQNSSSSSLRPSLPQRGPSMRKSGSRSSSNNTSPSISRNVSATNISNLISSRKSSNNLVASGGNGSRPTGGTGNAGSSSHSLSTSPVNIRVPSPNLSSEASSNLSGSASDRLAAVPLRTSSSLTRYLSSGSKPPSHFNSGEIPQTYNSNNTSHTPPQSTATPHSSPQPSSSSSSSSAHEGSIREITGLLAMFALAYLAIDNYSERVKIEKLHHDTTAINLKALQVQQLNYAQERKKRDLVMLQERREVAKRDFKMGLHIAMLRKQLLDAGMKPVELDAAIKEFENSVKADNSLKNVSGQYLWLDDKSEFKAYLPDTMEYDKNRKSK</sequence>
<feature type="domain" description="Arrestin C-terminal-like" evidence="2">
    <location>
        <begin position="251"/>
        <end position="392"/>
    </location>
</feature>
<feature type="region of interest" description="Disordered" evidence="1">
    <location>
        <begin position="427"/>
        <end position="448"/>
    </location>
</feature>
<proteinExistence type="predicted"/>
<organism evidence="3 4">
    <name type="scientific">Candida metapsilosis</name>
    <dbReference type="NCBI Taxonomy" id="273372"/>
    <lineage>
        <taxon>Eukaryota</taxon>
        <taxon>Fungi</taxon>
        <taxon>Dikarya</taxon>
        <taxon>Ascomycota</taxon>
        <taxon>Saccharomycotina</taxon>
        <taxon>Pichiomycetes</taxon>
        <taxon>Debaryomycetaceae</taxon>
        <taxon>Candida/Lodderomyces clade</taxon>
        <taxon>Candida</taxon>
    </lineage>
</organism>
<feature type="compositionally biased region" description="Low complexity" evidence="1">
    <location>
        <begin position="429"/>
        <end position="442"/>
    </location>
</feature>
<reference evidence="3 4" key="1">
    <citation type="submission" date="2020-12" db="EMBL/GenBank/DDBJ databases">
        <title>Effect of drift, selection, and recombination on the evolution of hybrid genomes in Candida yeast pathogens.</title>
        <authorList>
            <person name="Mixao V."/>
            <person name="Ksiezopolska E."/>
            <person name="Saus E."/>
            <person name="Boekhout T."/>
            <person name="Gacser A."/>
            <person name="Gabaldon T."/>
        </authorList>
    </citation>
    <scope>NUCLEOTIDE SEQUENCE [LARGE SCALE GENOMIC DNA]</scope>
    <source>
        <strain evidence="3 4">BP57</strain>
    </source>
</reference>
<feature type="compositionally biased region" description="Polar residues" evidence="1">
    <location>
        <begin position="547"/>
        <end position="559"/>
    </location>
</feature>
<dbReference type="PANTHER" id="PTHR11188">
    <property type="entry name" value="ARRESTIN DOMAIN CONTAINING PROTEIN"/>
    <property type="match status" value="1"/>
</dbReference>
<evidence type="ECO:0000313" key="3">
    <source>
        <dbReference type="EMBL" id="KAG5417083.1"/>
    </source>
</evidence>
<gene>
    <name evidence="3" type="ORF">I9W82_004716</name>
</gene>
<dbReference type="OrthoDB" id="2333384at2759"/>
<feature type="region of interest" description="Disordered" evidence="1">
    <location>
        <begin position="694"/>
        <end position="749"/>
    </location>
</feature>
<comment type="caution">
    <text evidence="3">The sequence shown here is derived from an EMBL/GenBank/DDBJ whole genome shotgun (WGS) entry which is preliminary data.</text>
</comment>
<feature type="compositionally biased region" description="Low complexity" evidence="1">
    <location>
        <begin position="792"/>
        <end position="818"/>
    </location>
</feature>
<feature type="compositionally biased region" description="Polar residues" evidence="1">
    <location>
        <begin position="594"/>
        <end position="614"/>
    </location>
</feature>
<feature type="compositionally biased region" description="Polar residues" evidence="1">
    <location>
        <begin position="777"/>
        <end position="791"/>
    </location>
</feature>
<dbReference type="InterPro" id="IPR011022">
    <property type="entry name" value="Arrestin_C-like"/>
</dbReference>
<feature type="region of interest" description="Disordered" evidence="1">
    <location>
        <begin position="594"/>
        <end position="632"/>
    </location>
</feature>
<feature type="compositionally biased region" description="Gly residues" evidence="1">
    <location>
        <begin position="703"/>
        <end position="715"/>
    </location>
</feature>
<keyword evidence="4" id="KW-1185">Reference proteome</keyword>
<dbReference type="Gene3D" id="2.60.40.640">
    <property type="match status" value="1"/>
</dbReference>
<evidence type="ECO:0000259" key="2">
    <source>
        <dbReference type="SMART" id="SM01017"/>
    </source>
</evidence>
<dbReference type="GO" id="GO:0070086">
    <property type="term" value="P:ubiquitin-dependent endocytosis"/>
    <property type="evidence" value="ECO:0007669"/>
    <property type="project" value="TreeGrafter"/>
</dbReference>
<protein>
    <submittedName>
        <fullName evidence="3">CreD</fullName>
    </submittedName>
</protein>
<dbReference type="Pfam" id="PF02752">
    <property type="entry name" value="Arrestin_C"/>
    <property type="match status" value="1"/>
</dbReference>
<feature type="compositionally biased region" description="Polar residues" evidence="1">
    <location>
        <begin position="716"/>
        <end position="728"/>
    </location>
</feature>
<dbReference type="SMART" id="SM01017">
    <property type="entry name" value="Arrestin_C"/>
    <property type="match status" value="1"/>
</dbReference>